<dbReference type="AlphaFoldDB" id="A0A437AMF4"/>
<dbReference type="GO" id="GO:0005634">
    <property type="term" value="C:nucleus"/>
    <property type="evidence" value="ECO:0007669"/>
    <property type="project" value="UniProtKB-SubCell"/>
</dbReference>
<dbReference type="STRING" id="291195.A0A437AMF4"/>
<comment type="catalytic activity">
    <reaction evidence="6">
        <text>O-phospho-L-threonyl-[protein] + H2O = L-threonyl-[protein] + phosphate</text>
        <dbReference type="Rhea" id="RHEA:47004"/>
        <dbReference type="Rhea" id="RHEA-COMP:11060"/>
        <dbReference type="Rhea" id="RHEA-COMP:11605"/>
        <dbReference type="ChEBI" id="CHEBI:15377"/>
        <dbReference type="ChEBI" id="CHEBI:30013"/>
        <dbReference type="ChEBI" id="CHEBI:43474"/>
        <dbReference type="ChEBI" id="CHEBI:61977"/>
        <dbReference type="EC" id="3.1.3.16"/>
    </reaction>
</comment>
<dbReference type="EMBL" id="RCSS01000295">
    <property type="protein sequence ID" value="RVD92156.1"/>
    <property type="molecule type" value="Genomic_DNA"/>
</dbReference>
<keyword evidence="9" id="KW-1185">Reference proteome</keyword>
<evidence type="ECO:0000259" key="7">
    <source>
        <dbReference type="PROSITE" id="PS50969"/>
    </source>
</evidence>
<evidence type="ECO:0000256" key="3">
    <source>
        <dbReference type="ARBA" id="ARBA00022801"/>
    </source>
</evidence>
<feature type="domain" description="FCP1 homology" evidence="7">
    <location>
        <begin position="42"/>
        <end position="228"/>
    </location>
</feature>
<evidence type="ECO:0000256" key="6">
    <source>
        <dbReference type="ARBA" id="ARBA00048336"/>
    </source>
</evidence>
<evidence type="ECO:0000256" key="2">
    <source>
        <dbReference type="ARBA" id="ARBA00013081"/>
    </source>
</evidence>
<dbReference type="InterPro" id="IPR023214">
    <property type="entry name" value="HAD_sf"/>
</dbReference>
<dbReference type="SMART" id="SM00577">
    <property type="entry name" value="CPDc"/>
    <property type="match status" value="1"/>
</dbReference>
<comment type="subcellular location">
    <subcellularLocation>
        <location evidence="1">Nucleus</location>
    </subcellularLocation>
</comment>
<dbReference type="VEuPathDB" id="MicrosporidiaDB:TUBRATIS_13490"/>
<dbReference type="OrthoDB" id="10249888at2759"/>
<organism evidence="8 9">
    <name type="scientific">Tubulinosema ratisbonensis</name>
    <dbReference type="NCBI Taxonomy" id="291195"/>
    <lineage>
        <taxon>Eukaryota</taxon>
        <taxon>Fungi</taxon>
        <taxon>Fungi incertae sedis</taxon>
        <taxon>Microsporidia</taxon>
        <taxon>Tubulinosematoidea</taxon>
        <taxon>Tubulinosematidae</taxon>
        <taxon>Tubulinosema</taxon>
    </lineage>
</organism>
<dbReference type="EC" id="3.1.3.16" evidence="2"/>
<evidence type="ECO:0000256" key="4">
    <source>
        <dbReference type="ARBA" id="ARBA00023242"/>
    </source>
</evidence>
<dbReference type="Pfam" id="PF03031">
    <property type="entry name" value="NIF"/>
    <property type="match status" value="1"/>
</dbReference>
<dbReference type="Proteomes" id="UP000282876">
    <property type="component" value="Unassembled WGS sequence"/>
</dbReference>
<reference evidence="8 9" key="1">
    <citation type="submission" date="2018-10" db="EMBL/GenBank/DDBJ databases">
        <title>Draft genome sequence of the microsporidian Tubulinosema ratisbonensis.</title>
        <authorList>
            <person name="Polonais V."/>
            <person name="Peyretaillade E."/>
            <person name="Niehus S."/>
            <person name="Wawrzyniak I."/>
            <person name="Franchet A."/>
            <person name="Gaspin C."/>
            <person name="Reichstadt M."/>
            <person name="Belser C."/>
            <person name="Labadie K."/>
            <person name="Delbac F."/>
            <person name="Ferrandon D."/>
        </authorList>
    </citation>
    <scope>NUCLEOTIDE SEQUENCE [LARGE SCALE GENOMIC DNA]</scope>
    <source>
        <strain evidence="8 9">Franzen</strain>
    </source>
</reference>
<sequence>MKECKHEITLKNICCLCGSETFTKNKQFCHLTTTEIIKSTTYQHKHLTLILDLDETIVNTTSISLFNIPINKLQEITYISSLNNLSTKEINLNNQSIIFDLIFKFNNFIYFIKLRKNAIKFLKKINFFKLYIFSMGTKEYVEIIKKYLNNQGINVCGSISREENMSFSKSVSRLGLSERRVVILDDRLDVWDYLDCVILVKPFLFYKNVKSVCEKSYEVNKKIKLEDMGVERKGVYLNKNVFVESESFLDEQTNCQNKNLTDCQHKNLTDKETNLTDKELNLTDCQNRNLTKEESNFTNKVFKNNNRNPEEASLTCIKLQNEKFFNEFLEKLKTFKIPSIFYTDCMNEINLKYNYYMENKIVSRDEWRKRAYQEIKCNFLYYPGYVDTELVKENIKSIFGNEIEKNYLCFQKTINFENISLAKKECIQNLLIANEKFIYYFVALLQVIDLNDYSVYTKENIKNLLCFNWSIFPESILPEFYFLKNVLANKIDQSNINVAKIYFMVRFFIHKSLSAFKKIIVLFSLHNFNPSLSYKAFYVSLYTIEMIQLRALLIYICNELGLSEISKILYFFTNFHLRYLSIDTPSDLEKRQFWIMYGNLLTCSEFVSFKQWHYKLKNDLVVHSNFDSGLNTPVNPANHTLPQNLSHLKDLHLHAYSKGNQNSLISTNFLNQNTKFSEMISDIKIIINLRIQLCGFLRKKFFFEEKK</sequence>
<dbReference type="GO" id="GO:0008420">
    <property type="term" value="F:RNA polymerase II CTD heptapeptide repeat phosphatase activity"/>
    <property type="evidence" value="ECO:0007669"/>
    <property type="project" value="InterPro"/>
</dbReference>
<dbReference type="SUPFAM" id="SSF56784">
    <property type="entry name" value="HAD-like"/>
    <property type="match status" value="1"/>
</dbReference>
<evidence type="ECO:0000313" key="9">
    <source>
        <dbReference type="Proteomes" id="UP000282876"/>
    </source>
</evidence>
<evidence type="ECO:0000256" key="5">
    <source>
        <dbReference type="ARBA" id="ARBA00047761"/>
    </source>
</evidence>
<comment type="caution">
    <text evidence="8">The sequence shown here is derived from an EMBL/GenBank/DDBJ whole genome shotgun (WGS) entry which is preliminary data.</text>
</comment>
<dbReference type="Gene3D" id="3.40.50.1000">
    <property type="entry name" value="HAD superfamily/HAD-like"/>
    <property type="match status" value="1"/>
</dbReference>
<dbReference type="PROSITE" id="PS50969">
    <property type="entry name" value="FCP1"/>
    <property type="match status" value="1"/>
</dbReference>
<dbReference type="PANTHER" id="PTHR23081:SF36">
    <property type="entry name" value="RNA POLYMERASE II SUBUNIT A C-TERMINAL DOMAIN PHOSPHATASE"/>
    <property type="match status" value="1"/>
</dbReference>
<dbReference type="PANTHER" id="PTHR23081">
    <property type="entry name" value="RNA POLYMERASE II CTD PHOSPHATASE"/>
    <property type="match status" value="1"/>
</dbReference>
<name>A0A437AMF4_9MICR</name>
<proteinExistence type="predicted"/>
<evidence type="ECO:0000313" key="8">
    <source>
        <dbReference type="EMBL" id="RVD92156.1"/>
    </source>
</evidence>
<evidence type="ECO:0000256" key="1">
    <source>
        <dbReference type="ARBA" id="ARBA00004123"/>
    </source>
</evidence>
<keyword evidence="3" id="KW-0378">Hydrolase</keyword>
<dbReference type="InterPro" id="IPR039189">
    <property type="entry name" value="Fcp1"/>
</dbReference>
<accession>A0A437AMF4</accession>
<keyword evidence="4" id="KW-0539">Nucleus</keyword>
<dbReference type="InterPro" id="IPR036412">
    <property type="entry name" value="HAD-like_sf"/>
</dbReference>
<gene>
    <name evidence="8" type="ORF">TUBRATIS_13490</name>
</gene>
<dbReference type="InterPro" id="IPR004274">
    <property type="entry name" value="FCP1_dom"/>
</dbReference>
<comment type="catalytic activity">
    <reaction evidence="5">
        <text>O-phospho-L-seryl-[protein] + H2O = L-seryl-[protein] + phosphate</text>
        <dbReference type="Rhea" id="RHEA:20629"/>
        <dbReference type="Rhea" id="RHEA-COMP:9863"/>
        <dbReference type="Rhea" id="RHEA-COMP:11604"/>
        <dbReference type="ChEBI" id="CHEBI:15377"/>
        <dbReference type="ChEBI" id="CHEBI:29999"/>
        <dbReference type="ChEBI" id="CHEBI:43474"/>
        <dbReference type="ChEBI" id="CHEBI:83421"/>
        <dbReference type="EC" id="3.1.3.16"/>
    </reaction>
</comment>
<protein>
    <recommendedName>
        <fullName evidence="2">protein-serine/threonine phosphatase</fullName>
        <ecNumber evidence="2">3.1.3.16</ecNumber>
    </recommendedName>
</protein>